<evidence type="ECO:0000256" key="4">
    <source>
        <dbReference type="ARBA" id="ARBA00022842"/>
    </source>
</evidence>
<dbReference type="GO" id="GO:0043022">
    <property type="term" value="F:ribosome binding"/>
    <property type="evidence" value="ECO:0007669"/>
    <property type="project" value="TreeGrafter"/>
</dbReference>
<keyword evidence="2 8" id="KW-0479">Metal-binding</keyword>
<accession>A0A850HH04</accession>
<comment type="similarity">
    <text evidence="6">Belongs to the TRAFAC class OBG-HflX-like GTPase superfamily. HflX GTPase family.</text>
</comment>
<sequence>MIELKEKKERVILVGVSTSDQDDTLKSLEELAELAATAGAETAGMVVQNREQMHPGTYVGKGKIEEIKDLLWERDATGIICDDELSPVQMKNLQELLDTKVMDRTLVILDIFAARASTSEGKIQVELAQLKYRQSRLTGFGTAMSRLGGGIGTRGPGEKKLEMDRRLIRNRIAQLNRELKDVRRHREVTREQRNRSHMPVAAIVGYTNAGKSTLLNTLTGADILAEDKLFATLDPTTRELKLPSGQSILLTDTVGFIRKLPHHLIEAFKSTLEEAKYADLILHVVDTANPQMDEQMYTVYETLTNLEVKDKPIITVFNKQDLAEEGLIIRDFHADYTAKISAKKGDGLSELLQTIEAVLREQKVFIEGVYPYQDAGKLQLIRKYGELKEEEYREDGIFVQAYVPAEFYEKVRPAGKA</sequence>
<feature type="binding site" evidence="7">
    <location>
        <begin position="318"/>
        <end position="321"/>
    </location>
    <ligand>
        <name>GTP</name>
        <dbReference type="ChEBI" id="CHEBI:37565"/>
    </ligand>
</feature>
<keyword evidence="3 6" id="KW-0547">Nucleotide-binding</keyword>
<reference evidence="13 14" key="1">
    <citation type="journal article" date="2020" name="Cell Host Microbe">
        <title>Functional and Genomic Variation between Human-Derived Isolates of Lachnospiraceae Reveals Inter- and Intra-Species Diversity.</title>
        <authorList>
            <person name="Sorbara M.T."/>
            <person name="Littmann E.R."/>
            <person name="Fontana E."/>
            <person name="Moody T.U."/>
            <person name="Kohout C.E."/>
            <person name="Gjonbalaj M."/>
            <person name="Eaton V."/>
            <person name="Seok R."/>
            <person name="Leiner I.M."/>
            <person name="Pamer E.G."/>
        </authorList>
    </citation>
    <scope>NUCLEOTIDE SEQUENCE [LARGE SCALE GENOMIC DNA]</scope>
    <source>
        <strain evidence="12 13">MSK.17.11</strain>
        <strain evidence="11 14">MSK.17.38</strain>
    </source>
</reference>
<evidence type="ECO:0000313" key="11">
    <source>
        <dbReference type="EMBL" id="NSK14674.1"/>
    </source>
</evidence>
<evidence type="ECO:0000313" key="14">
    <source>
        <dbReference type="Proteomes" id="UP000701680"/>
    </source>
</evidence>
<dbReference type="HAMAP" id="MF_00900">
    <property type="entry name" value="GTPase_HflX"/>
    <property type="match status" value="1"/>
</dbReference>
<keyword evidence="4 8" id="KW-0460">Magnesium</keyword>
<evidence type="ECO:0000256" key="3">
    <source>
        <dbReference type="ARBA" id="ARBA00022741"/>
    </source>
</evidence>
<dbReference type="Proteomes" id="UP000701680">
    <property type="component" value="Unassembled WGS sequence"/>
</dbReference>
<dbReference type="InterPro" id="IPR030394">
    <property type="entry name" value="G_HFLX_dom"/>
</dbReference>
<dbReference type="GO" id="GO:0046872">
    <property type="term" value="F:metal ion binding"/>
    <property type="evidence" value="ECO:0007669"/>
    <property type="project" value="UniProtKB-KW"/>
</dbReference>
<protein>
    <recommendedName>
        <fullName evidence="6">GTPase HflX</fullName>
    </recommendedName>
    <alternativeName>
        <fullName evidence="6">GTP-binding protein HflX</fullName>
    </alternativeName>
</protein>
<evidence type="ECO:0000256" key="7">
    <source>
        <dbReference type="PIRSR" id="PIRSR006809-1"/>
    </source>
</evidence>
<feature type="binding site" evidence="7">
    <location>
        <begin position="230"/>
        <end position="234"/>
    </location>
    <ligand>
        <name>GTP</name>
        <dbReference type="ChEBI" id="CHEBI:37565"/>
    </ligand>
</feature>
<evidence type="ECO:0000256" key="8">
    <source>
        <dbReference type="PIRSR" id="PIRSR006809-2"/>
    </source>
</evidence>
<keyword evidence="13" id="KW-1185">Reference proteome</keyword>
<dbReference type="RefSeq" id="WP_173814693.1">
    <property type="nucleotide sequence ID" value="NZ_JAAITX010000004.1"/>
</dbReference>
<feature type="coiled-coil region" evidence="9">
    <location>
        <begin position="158"/>
        <end position="192"/>
    </location>
</feature>
<dbReference type="InterPro" id="IPR016496">
    <property type="entry name" value="GTPase_HflX"/>
</dbReference>
<comment type="cofactor">
    <cofactor evidence="8">
        <name>Mg(2+)</name>
        <dbReference type="ChEBI" id="CHEBI:18420"/>
    </cofactor>
</comment>
<dbReference type="EMBL" id="JAAIUO010000004">
    <property type="protein sequence ID" value="NSK14674.1"/>
    <property type="molecule type" value="Genomic_DNA"/>
</dbReference>
<reference evidence="12" key="2">
    <citation type="submission" date="2020-02" db="EMBL/GenBank/DDBJ databases">
        <authorList>
            <person name="Littmann E."/>
            <person name="Sorbara M."/>
        </authorList>
    </citation>
    <scope>NUCLEOTIDE SEQUENCE</scope>
    <source>
        <strain evidence="12">MSK.17.11</strain>
        <strain evidence="11">MSK.17.38</strain>
    </source>
</reference>
<evidence type="ECO:0000256" key="2">
    <source>
        <dbReference type="ARBA" id="ARBA00022723"/>
    </source>
</evidence>
<dbReference type="AlphaFoldDB" id="A0A850HH04"/>
<feature type="binding site" evidence="7">
    <location>
        <begin position="205"/>
        <end position="212"/>
    </location>
    <ligand>
        <name>GTP</name>
        <dbReference type="ChEBI" id="CHEBI:37565"/>
    </ligand>
</feature>
<dbReference type="GO" id="GO:0003924">
    <property type="term" value="F:GTPase activity"/>
    <property type="evidence" value="ECO:0007669"/>
    <property type="project" value="UniProtKB-UniRule"/>
</dbReference>
<feature type="binding site" evidence="8">
    <location>
        <position position="232"/>
    </location>
    <ligand>
        <name>Mg(2+)</name>
        <dbReference type="ChEBI" id="CHEBI:18420"/>
    </ligand>
</feature>
<evidence type="ECO:0000256" key="6">
    <source>
        <dbReference type="HAMAP-Rule" id="MF_00900"/>
    </source>
</evidence>
<evidence type="ECO:0000256" key="1">
    <source>
        <dbReference type="ARBA" id="ARBA00022490"/>
    </source>
</evidence>
<dbReference type="PIRSF" id="PIRSF006809">
    <property type="entry name" value="GTP-binding_hflX_prd"/>
    <property type="match status" value="1"/>
</dbReference>
<name>A0A850HH04_9FIRM</name>
<dbReference type="InterPro" id="IPR027417">
    <property type="entry name" value="P-loop_NTPase"/>
</dbReference>
<dbReference type="NCBIfam" id="TIGR03156">
    <property type="entry name" value="GTP_HflX"/>
    <property type="match status" value="1"/>
</dbReference>
<feature type="domain" description="Hflx-type G" evidence="10">
    <location>
        <begin position="199"/>
        <end position="363"/>
    </location>
</feature>
<evidence type="ECO:0000313" key="12">
    <source>
        <dbReference type="EMBL" id="NVH58448.1"/>
    </source>
</evidence>
<dbReference type="PRINTS" id="PR00326">
    <property type="entry name" value="GTP1OBG"/>
</dbReference>
<dbReference type="PANTHER" id="PTHR10229">
    <property type="entry name" value="GTP-BINDING PROTEIN HFLX"/>
    <property type="match status" value="1"/>
</dbReference>
<keyword evidence="5 6" id="KW-0342">GTP-binding</keyword>
<gene>
    <name evidence="6 12" type="primary">hflX</name>
    <name evidence="12" type="ORF">G5A66_07265</name>
    <name evidence="11" type="ORF">G5A75_07285</name>
</gene>
<comment type="subcellular location">
    <subcellularLocation>
        <location evidence="6">Cytoplasm</location>
    </subcellularLocation>
    <text evidence="6">May associate with membranes.</text>
</comment>
<dbReference type="Pfam" id="PF16360">
    <property type="entry name" value="GTP-bdg_M"/>
    <property type="match status" value="1"/>
</dbReference>
<evidence type="ECO:0000259" key="10">
    <source>
        <dbReference type="PROSITE" id="PS51705"/>
    </source>
</evidence>
<dbReference type="InterPro" id="IPR032305">
    <property type="entry name" value="GTP-bd_M"/>
</dbReference>
<proteinExistence type="inferred from homology"/>
<dbReference type="InterPro" id="IPR006073">
    <property type="entry name" value="GTP-bd"/>
</dbReference>
<dbReference type="InterPro" id="IPR025121">
    <property type="entry name" value="GTPase_HflX_N"/>
</dbReference>
<keyword evidence="1 6" id="KW-0963">Cytoplasm</keyword>
<dbReference type="Pfam" id="PF01926">
    <property type="entry name" value="MMR_HSR1"/>
    <property type="match status" value="1"/>
</dbReference>
<dbReference type="InterPro" id="IPR042108">
    <property type="entry name" value="GTPase_HflX_N_sf"/>
</dbReference>
<dbReference type="Pfam" id="PF13167">
    <property type="entry name" value="GTP-bdg_N"/>
    <property type="match status" value="1"/>
</dbReference>
<feature type="binding site" evidence="7">
    <location>
        <begin position="341"/>
        <end position="343"/>
    </location>
    <ligand>
        <name>GTP</name>
        <dbReference type="ChEBI" id="CHEBI:37565"/>
    </ligand>
</feature>
<dbReference type="GO" id="GO:0005737">
    <property type="term" value="C:cytoplasm"/>
    <property type="evidence" value="ECO:0007669"/>
    <property type="project" value="UniProtKB-SubCell"/>
</dbReference>
<dbReference type="Gene3D" id="3.40.50.11060">
    <property type="entry name" value="GTPase HflX, N-terminal domain"/>
    <property type="match status" value="1"/>
</dbReference>
<dbReference type="EMBL" id="JAAITX010000004">
    <property type="protein sequence ID" value="NVH58448.1"/>
    <property type="molecule type" value="Genomic_DNA"/>
</dbReference>
<feature type="binding site" evidence="8">
    <location>
        <position position="212"/>
    </location>
    <ligand>
        <name>Mg(2+)</name>
        <dbReference type="ChEBI" id="CHEBI:18420"/>
    </ligand>
</feature>
<organism evidence="12 13">
    <name type="scientific">Dorea phocaeensis</name>
    <dbReference type="NCBI Taxonomy" id="2040291"/>
    <lineage>
        <taxon>Bacteria</taxon>
        <taxon>Bacillati</taxon>
        <taxon>Bacillota</taxon>
        <taxon>Clostridia</taxon>
        <taxon>Lachnospirales</taxon>
        <taxon>Lachnospiraceae</taxon>
        <taxon>Dorea</taxon>
    </lineage>
</organism>
<dbReference type="SUPFAM" id="SSF52540">
    <property type="entry name" value="P-loop containing nucleoside triphosphate hydrolases"/>
    <property type="match status" value="1"/>
</dbReference>
<dbReference type="GO" id="GO:0005525">
    <property type="term" value="F:GTP binding"/>
    <property type="evidence" value="ECO:0007669"/>
    <property type="project" value="UniProtKB-UniRule"/>
</dbReference>
<dbReference type="PROSITE" id="PS51705">
    <property type="entry name" value="G_HFLX"/>
    <property type="match status" value="1"/>
</dbReference>
<comment type="caution">
    <text evidence="12">The sequence shown here is derived from an EMBL/GenBank/DDBJ whole genome shotgun (WGS) entry which is preliminary data.</text>
</comment>
<dbReference type="CDD" id="cd01878">
    <property type="entry name" value="HflX"/>
    <property type="match status" value="1"/>
</dbReference>
<keyword evidence="9" id="KW-0175">Coiled coil</keyword>
<comment type="function">
    <text evidence="6">GTPase that associates with the 50S ribosomal subunit and may have a role during protein synthesis or ribosome biogenesis.</text>
</comment>
<comment type="subunit">
    <text evidence="6">Monomer. Associates with the 50S ribosomal subunit.</text>
</comment>
<evidence type="ECO:0000256" key="9">
    <source>
        <dbReference type="SAM" id="Coils"/>
    </source>
</evidence>
<dbReference type="Gene3D" id="6.10.250.2860">
    <property type="match status" value="1"/>
</dbReference>
<dbReference type="FunFam" id="3.40.50.11060:FF:000001">
    <property type="entry name" value="GTPase HflX"/>
    <property type="match status" value="1"/>
</dbReference>
<evidence type="ECO:0000313" key="13">
    <source>
        <dbReference type="Proteomes" id="UP000528555"/>
    </source>
</evidence>
<dbReference type="PANTHER" id="PTHR10229:SF0">
    <property type="entry name" value="GTP-BINDING PROTEIN 6-RELATED"/>
    <property type="match status" value="1"/>
</dbReference>
<feature type="binding site" evidence="7">
    <location>
        <begin position="252"/>
        <end position="255"/>
    </location>
    <ligand>
        <name>GTP</name>
        <dbReference type="ChEBI" id="CHEBI:37565"/>
    </ligand>
</feature>
<evidence type="ECO:0000256" key="5">
    <source>
        <dbReference type="ARBA" id="ARBA00023134"/>
    </source>
</evidence>
<dbReference type="Proteomes" id="UP000528555">
    <property type="component" value="Unassembled WGS sequence"/>
</dbReference>
<dbReference type="Gene3D" id="3.40.50.300">
    <property type="entry name" value="P-loop containing nucleotide triphosphate hydrolases"/>
    <property type="match status" value="1"/>
</dbReference>